<feature type="compositionally biased region" description="Basic and acidic residues" evidence="1">
    <location>
        <begin position="47"/>
        <end position="67"/>
    </location>
</feature>
<feature type="non-terminal residue" evidence="2">
    <location>
        <position position="157"/>
    </location>
</feature>
<feature type="non-terminal residue" evidence="2">
    <location>
        <position position="1"/>
    </location>
</feature>
<proteinExistence type="predicted"/>
<dbReference type="AlphaFoldDB" id="A0A812U769"/>
<evidence type="ECO:0000256" key="1">
    <source>
        <dbReference type="SAM" id="MobiDB-lite"/>
    </source>
</evidence>
<reference evidence="2" key="1">
    <citation type="submission" date="2021-02" db="EMBL/GenBank/DDBJ databases">
        <authorList>
            <person name="Dougan E. K."/>
            <person name="Rhodes N."/>
            <person name="Thang M."/>
            <person name="Chan C."/>
        </authorList>
    </citation>
    <scope>NUCLEOTIDE SEQUENCE</scope>
</reference>
<sequence length="157" mass="16800">DGAFQRLADCDEVSHRQLHQRSHEQGLGDQNGDTGGGRVPVLAMGSRHVEARPDPTRPLDDRDRPPDLEPAATAAHPPQRDRSLPSTEEAHGGDGLRCHPLDTGNPEPRAGSASGLCADREADPQRMHPSSSVHFEARQARSLAPSHGGGQDDPRAL</sequence>
<evidence type="ECO:0000313" key="3">
    <source>
        <dbReference type="Proteomes" id="UP000649617"/>
    </source>
</evidence>
<feature type="compositionally biased region" description="Basic and acidic residues" evidence="1">
    <location>
        <begin position="78"/>
        <end position="100"/>
    </location>
</feature>
<name>A0A812U769_SYMPI</name>
<keyword evidence="3" id="KW-1185">Reference proteome</keyword>
<dbReference type="EMBL" id="CAJNIZ010034759">
    <property type="protein sequence ID" value="CAE7555209.1"/>
    <property type="molecule type" value="Genomic_DNA"/>
</dbReference>
<protein>
    <submittedName>
        <fullName evidence="2">Uncharacterized protein</fullName>
    </submittedName>
</protein>
<evidence type="ECO:0000313" key="2">
    <source>
        <dbReference type="EMBL" id="CAE7555209.1"/>
    </source>
</evidence>
<accession>A0A812U769</accession>
<organism evidence="2 3">
    <name type="scientific">Symbiodinium pilosum</name>
    <name type="common">Dinoflagellate</name>
    <dbReference type="NCBI Taxonomy" id="2952"/>
    <lineage>
        <taxon>Eukaryota</taxon>
        <taxon>Sar</taxon>
        <taxon>Alveolata</taxon>
        <taxon>Dinophyceae</taxon>
        <taxon>Suessiales</taxon>
        <taxon>Symbiodiniaceae</taxon>
        <taxon>Symbiodinium</taxon>
    </lineage>
</organism>
<dbReference type="Proteomes" id="UP000649617">
    <property type="component" value="Unassembled WGS sequence"/>
</dbReference>
<comment type="caution">
    <text evidence="2">The sequence shown here is derived from an EMBL/GenBank/DDBJ whole genome shotgun (WGS) entry which is preliminary data.</text>
</comment>
<gene>
    <name evidence="2" type="ORF">SPIL2461_LOCUS14769</name>
</gene>
<feature type="region of interest" description="Disordered" evidence="1">
    <location>
        <begin position="1"/>
        <end position="157"/>
    </location>
</feature>
<feature type="compositionally biased region" description="Basic and acidic residues" evidence="1">
    <location>
        <begin position="8"/>
        <end position="26"/>
    </location>
</feature>